<keyword evidence="1" id="KW-1133">Transmembrane helix</keyword>
<feature type="transmembrane region" description="Helical" evidence="1">
    <location>
        <begin position="18"/>
        <end position="39"/>
    </location>
</feature>
<dbReference type="GO" id="GO:0005506">
    <property type="term" value="F:iron ion binding"/>
    <property type="evidence" value="ECO:0007669"/>
    <property type="project" value="InterPro"/>
</dbReference>
<protein>
    <recommendedName>
        <fullName evidence="2">Fatty acid hydroxylase domain-containing protein</fullName>
    </recommendedName>
</protein>
<sequence>MEIILNYFNSISSSHRSIILVSGLAFFLLLESGIPLFRFEYKKVKHLLTNLLFTLTTLVINLIGAFLILMAADYNVQNGMGILNLIELPTWMKVLLGIMLLDLIVAWLIHWIEHNVKWMWGFHIIHHTDRYVDVTTGLRHHPGESIFRLLFTALAVFVSGASFGTVMLYQTLSAFFAHLTHANIKTIPR</sequence>
<proteinExistence type="predicted"/>
<keyword evidence="1" id="KW-0812">Transmembrane</keyword>
<dbReference type="EMBL" id="UINC01077207">
    <property type="protein sequence ID" value="SVC17123.1"/>
    <property type="molecule type" value="Genomic_DNA"/>
</dbReference>
<evidence type="ECO:0000313" key="3">
    <source>
        <dbReference type="EMBL" id="SVC17123.1"/>
    </source>
</evidence>
<gene>
    <name evidence="3" type="ORF">METZ01_LOCUS269977</name>
</gene>
<organism evidence="3">
    <name type="scientific">marine metagenome</name>
    <dbReference type="NCBI Taxonomy" id="408172"/>
    <lineage>
        <taxon>unclassified sequences</taxon>
        <taxon>metagenomes</taxon>
        <taxon>ecological metagenomes</taxon>
    </lineage>
</organism>
<feature type="domain" description="Fatty acid hydroxylase" evidence="2">
    <location>
        <begin position="96"/>
        <end position="184"/>
    </location>
</feature>
<dbReference type="InterPro" id="IPR006694">
    <property type="entry name" value="Fatty_acid_hydroxylase"/>
</dbReference>
<dbReference type="AlphaFoldDB" id="A0A382K0S2"/>
<dbReference type="GO" id="GO:0016491">
    <property type="term" value="F:oxidoreductase activity"/>
    <property type="evidence" value="ECO:0007669"/>
    <property type="project" value="InterPro"/>
</dbReference>
<accession>A0A382K0S2</accession>
<dbReference type="GO" id="GO:0008610">
    <property type="term" value="P:lipid biosynthetic process"/>
    <property type="evidence" value="ECO:0007669"/>
    <property type="project" value="InterPro"/>
</dbReference>
<evidence type="ECO:0000256" key="1">
    <source>
        <dbReference type="SAM" id="Phobius"/>
    </source>
</evidence>
<evidence type="ECO:0000259" key="2">
    <source>
        <dbReference type="Pfam" id="PF04116"/>
    </source>
</evidence>
<keyword evidence="1" id="KW-0472">Membrane</keyword>
<dbReference type="Pfam" id="PF04116">
    <property type="entry name" value="FA_hydroxylase"/>
    <property type="match status" value="1"/>
</dbReference>
<feature type="transmembrane region" description="Helical" evidence="1">
    <location>
        <begin position="51"/>
        <end position="71"/>
    </location>
</feature>
<name>A0A382K0S2_9ZZZZ</name>
<feature type="non-terminal residue" evidence="3">
    <location>
        <position position="189"/>
    </location>
</feature>
<feature type="transmembrane region" description="Helical" evidence="1">
    <location>
        <begin position="149"/>
        <end position="169"/>
    </location>
</feature>
<reference evidence="3" key="1">
    <citation type="submission" date="2018-05" db="EMBL/GenBank/DDBJ databases">
        <authorList>
            <person name="Lanie J.A."/>
            <person name="Ng W.-L."/>
            <person name="Kazmierczak K.M."/>
            <person name="Andrzejewski T.M."/>
            <person name="Davidsen T.M."/>
            <person name="Wayne K.J."/>
            <person name="Tettelin H."/>
            <person name="Glass J.I."/>
            <person name="Rusch D."/>
            <person name="Podicherti R."/>
            <person name="Tsui H.-C.T."/>
            <person name="Winkler M.E."/>
        </authorList>
    </citation>
    <scope>NUCLEOTIDE SEQUENCE</scope>
</reference>
<feature type="transmembrane region" description="Helical" evidence="1">
    <location>
        <begin position="91"/>
        <end position="112"/>
    </location>
</feature>